<feature type="transmembrane region" description="Helical" evidence="5">
    <location>
        <begin position="278"/>
        <end position="297"/>
    </location>
</feature>
<feature type="compositionally biased region" description="Acidic residues" evidence="4">
    <location>
        <begin position="420"/>
        <end position="436"/>
    </location>
</feature>
<keyword evidence="1 5" id="KW-0812">Transmembrane</keyword>
<evidence type="ECO:0000256" key="4">
    <source>
        <dbReference type="SAM" id="MobiDB-lite"/>
    </source>
</evidence>
<dbReference type="InterPro" id="IPR047200">
    <property type="entry name" value="MFS_YcaD-like"/>
</dbReference>
<accession>A0A369T864</accession>
<dbReference type="Pfam" id="PF07690">
    <property type="entry name" value="MFS_1"/>
    <property type="match status" value="1"/>
</dbReference>
<dbReference type="SUPFAM" id="SSF103473">
    <property type="entry name" value="MFS general substrate transporter"/>
    <property type="match status" value="1"/>
</dbReference>
<evidence type="ECO:0000256" key="5">
    <source>
        <dbReference type="SAM" id="Phobius"/>
    </source>
</evidence>
<feature type="transmembrane region" description="Helical" evidence="5">
    <location>
        <begin position="214"/>
        <end position="236"/>
    </location>
</feature>
<dbReference type="InterPro" id="IPR036259">
    <property type="entry name" value="MFS_trans_sf"/>
</dbReference>
<keyword evidence="8" id="KW-1185">Reference proteome</keyword>
<feature type="transmembrane region" description="Helical" evidence="5">
    <location>
        <begin position="336"/>
        <end position="357"/>
    </location>
</feature>
<evidence type="ECO:0000256" key="1">
    <source>
        <dbReference type="ARBA" id="ARBA00022692"/>
    </source>
</evidence>
<dbReference type="GO" id="GO:0022857">
    <property type="term" value="F:transmembrane transporter activity"/>
    <property type="evidence" value="ECO:0007669"/>
    <property type="project" value="InterPro"/>
</dbReference>
<keyword evidence="3 5" id="KW-0472">Membrane</keyword>
<proteinExistence type="predicted"/>
<dbReference type="PROSITE" id="PS50850">
    <property type="entry name" value="MFS"/>
    <property type="match status" value="1"/>
</dbReference>
<dbReference type="RefSeq" id="WP_114583728.1">
    <property type="nucleotide sequence ID" value="NZ_QPMH01000029.1"/>
</dbReference>
<evidence type="ECO:0000313" key="7">
    <source>
        <dbReference type="EMBL" id="RDD60367.1"/>
    </source>
</evidence>
<protein>
    <submittedName>
        <fullName evidence="7">MFS transporter</fullName>
    </submittedName>
</protein>
<feature type="transmembrane region" description="Helical" evidence="5">
    <location>
        <begin position="303"/>
        <end position="324"/>
    </location>
</feature>
<dbReference type="PANTHER" id="PTHR23521:SF3">
    <property type="entry name" value="MFS TRANSPORTER"/>
    <property type="match status" value="1"/>
</dbReference>
<dbReference type="Gene3D" id="1.20.1250.20">
    <property type="entry name" value="MFS general substrate transporter like domains"/>
    <property type="match status" value="2"/>
</dbReference>
<gene>
    <name evidence="7" type="ORF">DRB17_18580</name>
</gene>
<dbReference type="InterPro" id="IPR011701">
    <property type="entry name" value="MFS"/>
</dbReference>
<feature type="region of interest" description="Disordered" evidence="4">
    <location>
        <begin position="414"/>
        <end position="444"/>
    </location>
</feature>
<feature type="transmembrane region" description="Helical" evidence="5">
    <location>
        <begin position="369"/>
        <end position="386"/>
    </location>
</feature>
<evidence type="ECO:0000313" key="8">
    <source>
        <dbReference type="Proteomes" id="UP000253941"/>
    </source>
</evidence>
<feature type="transmembrane region" description="Helical" evidence="5">
    <location>
        <begin position="144"/>
        <end position="162"/>
    </location>
</feature>
<feature type="transmembrane region" description="Helical" evidence="5">
    <location>
        <begin position="248"/>
        <end position="266"/>
    </location>
</feature>
<feature type="transmembrane region" description="Helical" evidence="5">
    <location>
        <begin position="54"/>
        <end position="74"/>
    </location>
</feature>
<feature type="transmembrane region" description="Helical" evidence="5">
    <location>
        <begin position="174"/>
        <end position="193"/>
    </location>
</feature>
<comment type="caution">
    <text evidence="7">The sequence shown here is derived from an EMBL/GenBank/DDBJ whole genome shotgun (WGS) entry which is preliminary data.</text>
</comment>
<dbReference type="Proteomes" id="UP000253941">
    <property type="component" value="Unassembled WGS sequence"/>
</dbReference>
<organism evidence="7 8">
    <name type="scientific">Ferruginivarius sediminum</name>
    <dbReference type="NCBI Taxonomy" id="2661937"/>
    <lineage>
        <taxon>Bacteria</taxon>
        <taxon>Pseudomonadati</taxon>
        <taxon>Pseudomonadota</taxon>
        <taxon>Alphaproteobacteria</taxon>
        <taxon>Rhodospirillales</taxon>
        <taxon>Rhodospirillaceae</taxon>
        <taxon>Ferruginivarius</taxon>
    </lineage>
</organism>
<reference evidence="7 8" key="1">
    <citation type="submission" date="2018-07" db="EMBL/GenBank/DDBJ databases">
        <title>Venubactetium sediminum gen. nov., sp. nov., isolated from a marine solar saltern.</title>
        <authorList>
            <person name="Wang S."/>
        </authorList>
    </citation>
    <scope>NUCLEOTIDE SEQUENCE [LARGE SCALE GENOMIC DNA]</scope>
    <source>
        <strain evidence="7 8">WD2A32</strain>
    </source>
</reference>
<feature type="transmembrane region" description="Helical" evidence="5">
    <location>
        <begin position="111"/>
        <end position="132"/>
    </location>
</feature>
<dbReference type="InterPro" id="IPR020846">
    <property type="entry name" value="MFS_dom"/>
</dbReference>
<evidence type="ECO:0000256" key="3">
    <source>
        <dbReference type="ARBA" id="ARBA00023136"/>
    </source>
</evidence>
<evidence type="ECO:0000259" key="6">
    <source>
        <dbReference type="PROSITE" id="PS50850"/>
    </source>
</evidence>
<name>A0A369T864_9PROT</name>
<feature type="transmembrane region" description="Helical" evidence="5">
    <location>
        <begin position="86"/>
        <end position="105"/>
    </location>
</feature>
<keyword evidence="2 5" id="KW-1133">Transmembrane helix</keyword>
<dbReference type="AlphaFoldDB" id="A0A369T864"/>
<feature type="domain" description="Major facilitator superfamily (MFS) profile" evidence="6">
    <location>
        <begin position="212"/>
        <end position="444"/>
    </location>
</feature>
<dbReference type="PANTHER" id="PTHR23521">
    <property type="entry name" value="TRANSPORTER MFS SUPERFAMILY"/>
    <property type="match status" value="1"/>
</dbReference>
<feature type="transmembrane region" description="Helical" evidence="5">
    <location>
        <begin position="15"/>
        <end position="34"/>
    </location>
</feature>
<evidence type="ECO:0000256" key="2">
    <source>
        <dbReference type="ARBA" id="ARBA00022989"/>
    </source>
</evidence>
<dbReference type="CDD" id="cd17477">
    <property type="entry name" value="MFS_YcaD_like"/>
    <property type="match status" value="1"/>
</dbReference>
<dbReference type="GO" id="GO:0005886">
    <property type="term" value="C:plasma membrane"/>
    <property type="evidence" value="ECO:0007669"/>
    <property type="project" value="TreeGrafter"/>
</dbReference>
<sequence length="444" mass="46548">MASTIATRVSRNETVSAAWGVWSLLIGMGLIMLGNGLQGTLLGVRASGEGFGDSVTGFVMSGYFIGFLAGSTITTRAVQRVGHVRVFAALASIASIAILVHSIFVTPLVWGLMRVMTGFAYAGLYVVTESWLNDRATNELRGRLFSVYMVVSYLGMGGGQLLLNVSDPGSHDLFILVSIIVSLALVPILLSATRQPDSATPEPLSMRQLYRISPLGTVGCFATGIANGTIFGMGAVYARTSGLTVSEVSIFMGALIVGGAIFQWPIGKLSDRIDRRKVITVVALSAAVLAAAAVAMARVSDTGLLLLALALGGTVLTLYSLFIAYTNDHLEPRQMVAASSGLVLATGIGAILGPSTTGLVMDLTGPDGFLWYLSAIHVGIAAFSLYRMTRRAAPTAEEQSSYVVTATRTSPLGSAWVEEAAGEEGILPEEPGEDEPSSGRDLED</sequence>
<dbReference type="EMBL" id="QPMH01000029">
    <property type="protein sequence ID" value="RDD60367.1"/>
    <property type="molecule type" value="Genomic_DNA"/>
</dbReference>